<keyword evidence="2" id="KW-1185">Reference proteome</keyword>
<dbReference type="Proteomes" id="UP000054937">
    <property type="component" value="Unassembled WGS sequence"/>
</dbReference>
<evidence type="ECO:0000313" key="2">
    <source>
        <dbReference type="Proteomes" id="UP000054937"/>
    </source>
</evidence>
<dbReference type="InParanoid" id="A0A0V0QIW5"/>
<protein>
    <submittedName>
        <fullName evidence="1">Uncharacterized protein</fullName>
    </submittedName>
</protein>
<evidence type="ECO:0000313" key="1">
    <source>
        <dbReference type="EMBL" id="KRX02040.1"/>
    </source>
</evidence>
<proteinExistence type="predicted"/>
<name>A0A0V0QIW5_PSEPJ</name>
<sequence length="189" mass="22623">MSQKLILQIKPFPKIDIKKNLLEYLQHKLQINCNYSFVENNECLFVLVSNIQSQKQLGQQLNFSQFYYKKYVYWIFQREDLKPLSENVENVNAISISSNVKLLIALTNREHAIQLLDFHVMKCRENGKKLEFQLTFKNQTSENKFRDKFEQIQNHLYNGFQFILTERDDRDIESIISSSQAEDFSEQFY</sequence>
<gene>
    <name evidence="1" type="ORF">PPERSA_07685</name>
</gene>
<reference evidence="1 2" key="1">
    <citation type="journal article" date="2015" name="Sci. Rep.">
        <title>Genome of the facultative scuticociliatosis pathogen Pseudocohnilembus persalinus provides insight into its virulence through horizontal gene transfer.</title>
        <authorList>
            <person name="Xiong J."/>
            <person name="Wang G."/>
            <person name="Cheng J."/>
            <person name="Tian M."/>
            <person name="Pan X."/>
            <person name="Warren A."/>
            <person name="Jiang C."/>
            <person name="Yuan D."/>
            <person name="Miao W."/>
        </authorList>
    </citation>
    <scope>NUCLEOTIDE SEQUENCE [LARGE SCALE GENOMIC DNA]</scope>
    <source>
        <strain evidence="1">36N120E</strain>
    </source>
</reference>
<accession>A0A0V0QIW5</accession>
<dbReference type="AlphaFoldDB" id="A0A0V0QIW5"/>
<dbReference type="EMBL" id="LDAU01000159">
    <property type="protein sequence ID" value="KRX02040.1"/>
    <property type="molecule type" value="Genomic_DNA"/>
</dbReference>
<comment type="caution">
    <text evidence="1">The sequence shown here is derived from an EMBL/GenBank/DDBJ whole genome shotgun (WGS) entry which is preliminary data.</text>
</comment>
<organism evidence="1 2">
    <name type="scientific">Pseudocohnilembus persalinus</name>
    <name type="common">Ciliate</name>
    <dbReference type="NCBI Taxonomy" id="266149"/>
    <lineage>
        <taxon>Eukaryota</taxon>
        <taxon>Sar</taxon>
        <taxon>Alveolata</taxon>
        <taxon>Ciliophora</taxon>
        <taxon>Intramacronucleata</taxon>
        <taxon>Oligohymenophorea</taxon>
        <taxon>Scuticociliatia</taxon>
        <taxon>Philasterida</taxon>
        <taxon>Pseudocohnilembidae</taxon>
        <taxon>Pseudocohnilembus</taxon>
    </lineage>
</organism>